<evidence type="ECO:0000256" key="1">
    <source>
        <dbReference type="SAM" id="MobiDB-lite"/>
    </source>
</evidence>
<dbReference type="Proteomes" id="UP000053413">
    <property type="component" value="Unassembled WGS sequence"/>
</dbReference>
<comment type="caution">
    <text evidence="2">The sequence shown here is derived from an EMBL/GenBank/DDBJ whole genome shotgun (WGS) entry which is preliminary data.</text>
</comment>
<gene>
    <name evidence="2" type="ORF">ADL28_23855</name>
</gene>
<evidence type="ECO:0000313" key="3">
    <source>
        <dbReference type="Proteomes" id="UP000053413"/>
    </source>
</evidence>
<protein>
    <submittedName>
        <fullName evidence="2">Uncharacterized protein</fullName>
    </submittedName>
</protein>
<accession>A0A0X3W7X9</accession>
<dbReference type="EMBL" id="LLZJ01000310">
    <property type="protein sequence ID" value="KUL52712.1"/>
    <property type="molecule type" value="Genomic_DNA"/>
</dbReference>
<feature type="region of interest" description="Disordered" evidence="1">
    <location>
        <begin position="1"/>
        <end position="39"/>
    </location>
</feature>
<dbReference type="AlphaFoldDB" id="A0A0X3W7X9"/>
<proteinExistence type="predicted"/>
<reference evidence="3" key="1">
    <citation type="submission" date="2015-10" db="EMBL/GenBank/DDBJ databases">
        <authorList>
            <person name="Ju K.-S."/>
            <person name="Doroghazi J.R."/>
            <person name="Metcalf W.W."/>
        </authorList>
    </citation>
    <scope>NUCLEOTIDE SEQUENCE [LARGE SCALE GENOMIC DNA]</scope>
    <source>
        <strain evidence="3">NRRL F-8817</strain>
    </source>
</reference>
<sequence length="72" mass="7887">MSDVTKELDASRELEAAEEADASWAGPDAAWDSPAAAESPDDYLERLLRSLGDRRSEPSQCDGFALCGDWPW</sequence>
<organism evidence="2 3">
    <name type="scientific">Streptomyces violaceusniger</name>
    <dbReference type="NCBI Taxonomy" id="68280"/>
    <lineage>
        <taxon>Bacteria</taxon>
        <taxon>Bacillati</taxon>
        <taxon>Actinomycetota</taxon>
        <taxon>Actinomycetes</taxon>
        <taxon>Kitasatosporales</taxon>
        <taxon>Streptomycetaceae</taxon>
        <taxon>Streptomyces</taxon>
        <taxon>Streptomyces violaceusniger group</taxon>
    </lineage>
</organism>
<evidence type="ECO:0000313" key="2">
    <source>
        <dbReference type="EMBL" id="KUL52712.1"/>
    </source>
</evidence>
<feature type="compositionally biased region" description="Basic and acidic residues" evidence="1">
    <location>
        <begin position="1"/>
        <end position="15"/>
    </location>
</feature>
<name>A0A0X3W7X9_STRVO</name>